<dbReference type="EMBL" id="KF295829">
    <property type="protein sequence ID" value="AGX85842.1"/>
    <property type="molecule type" value="Genomic_DNA"/>
</dbReference>
<evidence type="ECO:0000313" key="2">
    <source>
        <dbReference type="EMBL" id="AGX85842.1"/>
    </source>
</evidence>
<keyword evidence="1" id="KW-0472">Membrane</keyword>
<sequence>MLHQPWKLFQLHPSVHWLFWPVRLLIPKYVLVRRLR</sequence>
<keyword evidence="2" id="KW-0614">Plasmid</keyword>
<keyword evidence="1" id="KW-1133">Transmembrane helix</keyword>
<gene>
    <name evidence="2" type="ORF">pN11x00042NDM_109</name>
</gene>
<protein>
    <submittedName>
        <fullName evidence="2">Putative membrane protein</fullName>
    </submittedName>
</protein>
<dbReference type="AlphaFoldDB" id="U5N6P4"/>
<name>U5N6P4_KLEPN</name>
<reference evidence="2" key="1">
    <citation type="journal article" date="2014" name="J. Antimicrob. Chemother.">
        <title>Complete sequences of a novel blaNDM-1-harbouring plasmid from Providencia rettgeri and an FII-type plasmid from Klebsiella pneumoniae identified in Canada.</title>
        <authorList>
            <consortium name="Canadian Nosocomial Infection Surveillance Program"/>
            <person name="Mataseje L.F."/>
            <person name="Boyd D.A."/>
            <person name="Lefebvre B."/>
            <person name="Bryce E."/>
            <person name="Embree J."/>
            <person name="Gravel D."/>
            <person name="Katz K."/>
            <person name="Kibsey P."/>
            <person name="Kuhn M."/>
            <person name="Langley J."/>
            <person name="Mitchell R."/>
            <person name="Roscoe D."/>
            <person name="Simor A."/>
            <person name="Taylor G."/>
            <person name="Thomas E."/>
            <person name="Turgeon N."/>
            <person name="Mulvey M.R."/>
        </authorList>
    </citation>
    <scope>NUCLEOTIDE SEQUENCE</scope>
    <source>
        <strain evidence="2">N11-0042</strain>
        <plasmid evidence="2">pKp11-42</plasmid>
    </source>
</reference>
<accession>U5N6P4</accession>
<keyword evidence="1" id="KW-0812">Transmembrane</keyword>
<proteinExistence type="predicted"/>
<geneLocation type="plasmid" evidence="2">
    <name>pKp11-42</name>
</geneLocation>
<evidence type="ECO:0000256" key="1">
    <source>
        <dbReference type="SAM" id="Phobius"/>
    </source>
</evidence>
<organism evidence="2">
    <name type="scientific">Klebsiella pneumoniae</name>
    <dbReference type="NCBI Taxonomy" id="573"/>
    <lineage>
        <taxon>Bacteria</taxon>
        <taxon>Pseudomonadati</taxon>
        <taxon>Pseudomonadota</taxon>
        <taxon>Gammaproteobacteria</taxon>
        <taxon>Enterobacterales</taxon>
        <taxon>Enterobacteriaceae</taxon>
        <taxon>Klebsiella/Raoultella group</taxon>
        <taxon>Klebsiella</taxon>
        <taxon>Klebsiella pneumoniae complex</taxon>
    </lineage>
</organism>
<feature type="transmembrane region" description="Helical" evidence="1">
    <location>
        <begin position="15"/>
        <end position="32"/>
    </location>
</feature>